<keyword evidence="1" id="KW-1133">Transmembrane helix</keyword>
<reference evidence="2 3" key="1">
    <citation type="submission" date="2019-10" db="EMBL/GenBank/DDBJ databases">
        <title>New species of Slilvanegrellaceae.</title>
        <authorList>
            <person name="Pitt A."/>
            <person name="Hahn M.W."/>
        </authorList>
    </citation>
    <scope>NUCLEOTIDE SEQUENCE [LARGE SCALE GENOMIC DNA]</scope>
    <source>
        <strain evidence="2 3">SP-Ram-0.45-NSY-1</strain>
    </source>
</reference>
<gene>
    <name evidence="2" type="ORF">GCL60_07505</name>
</gene>
<evidence type="ECO:0000256" key="1">
    <source>
        <dbReference type="SAM" id="Phobius"/>
    </source>
</evidence>
<dbReference type="Proteomes" id="UP000437748">
    <property type="component" value="Unassembled WGS sequence"/>
</dbReference>
<keyword evidence="1" id="KW-0812">Transmembrane</keyword>
<dbReference type="EMBL" id="WFLM01000003">
    <property type="protein sequence ID" value="KAB8038701.1"/>
    <property type="molecule type" value="Genomic_DNA"/>
</dbReference>
<comment type="caution">
    <text evidence="2">The sequence shown here is derived from an EMBL/GenBank/DDBJ whole genome shotgun (WGS) entry which is preliminary data.</text>
</comment>
<keyword evidence="3" id="KW-1185">Reference proteome</keyword>
<dbReference type="OrthoDB" id="5294363at2"/>
<evidence type="ECO:0000313" key="2">
    <source>
        <dbReference type="EMBL" id="KAB8038701.1"/>
    </source>
</evidence>
<name>A0A6N6VSR5_9BACT</name>
<dbReference type="RefSeq" id="WP_153419943.1">
    <property type="nucleotide sequence ID" value="NZ_WFLM01000003.1"/>
</dbReference>
<feature type="transmembrane region" description="Helical" evidence="1">
    <location>
        <begin position="30"/>
        <end position="49"/>
    </location>
</feature>
<protein>
    <submittedName>
        <fullName evidence="2">Uncharacterized protein</fullName>
    </submittedName>
</protein>
<evidence type="ECO:0000313" key="3">
    <source>
        <dbReference type="Proteomes" id="UP000437748"/>
    </source>
</evidence>
<keyword evidence="1" id="KW-0472">Membrane</keyword>
<dbReference type="AlphaFoldDB" id="A0A6N6VSR5"/>
<accession>A0A6N6VSR5</accession>
<organism evidence="2 3">
    <name type="scientific">Silvanigrella paludirubra</name>
    <dbReference type="NCBI Taxonomy" id="2499159"/>
    <lineage>
        <taxon>Bacteria</taxon>
        <taxon>Pseudomonadati</taxon>
        <taxon>Bdellovibrionota</taxon>
        <taxon>Oligoflexia</taxon>
        <taxon>Silvanigrellales</taxon>
        <taxon>Silvanigrellaceae</taxon>
        <taxon>Silvanigrella</taxon>
    </lineage>
</organism>
<sequence>MFTNATKKFGVWKEERANNVISYKLISRQFLFSLGMAAFISWIFFIIAIKIREEFFLFESASKTFIKFNDIKNSNNGFFIKERKAAISIYLSMDKSNNIRIIFENGKSYLLPSQASNFLEYFEEKRKNIMLTALIMRVEDPSISRVKIWTDKSLTFKNIKYIIKIFSQFGYDDFDIAVER</sequence>
<proteinExistence type="predicted"/>